<gene>
    <name evidence="2" type="ORF">G5S42_13860</name>
</gene>
<dbReference type="GeneID" id="301101421"/>
<name>A0A7Y6JZJ8_9BURK</name>
<comment type="caution">
    <text evidence="2">The sequence shown here is derived from an EMBL/GenBank/DDBJ whole genome shotgun (WGS) entry which is preliminary data.</text>
</comment>
<feature type="compositionally biased region" description="Basic and acidic residues" evidence="1">
    <location>
        <begin position="16"/>
        <end position="26"/>
    </location>
</feature>
<proteinExistence type="predicted"/>
<dbReference type="RefSeq" id="WP_176107235.1">
    <property type="nucleotide sequence ID" value="NZ_JAALDK010000001.1"/>
</dbReference>
<organism evidence="2 3">
    <name type="scientific">Paraburkholderia youngii</name>
    <dbReference type="NCBI Taxonomy" id="2782701"/>
    <lineage>
        <taxon>Bacteria</taxon>
        <taxon>Pseudomonadati</taxon>
        <taxon>Pseudomonadota</taxon>
        <taxon>Betaproteobacteria</taxon>
        <taxon>Burkholderiales</taxon>
        <taxon>Burkholderiaceae</taxon>
        <taxon>Paraburkholderia</taxon>
    </lineage>
</organism>
<sequence length="56" mass="6039">MQTDPTIDPVAPPNRPLEESDGEPRPLPDTPPDTDPLAPGSSPEDEEALKRAPRKP</sequence>
<evidence type="ECO:0000256" key="1">
    <source>
        <dbReference type="SAM" id="MobiDB-lite"/>
    </source>
</evidence>
<dbReference type="EMBL" id="JAALDK010000001">
    <property type="protein sequence ID" value="NUY00765.1"/>
    <property type="molecule type" value="Genomic_DNA"/>
</dbReference>
<feature type="region of interest" description="Disordered" evidence="1">
    <location>
        <begin position="1"/>
        <end position="56"/>
    </location>
</feature>
<reference evidence="2 3" key="1">
    <citation type="submission" date="2020-02" db="EMBL/GenBank/DDBJ databases">
        <title>Paraburkholderia simonii sp. nov. and Paraburkholderia youngii sp. nov. Brazilian and Mexican Mimosa-associated rhizobia.</title>
        <authorList>
            <person name="Mavima L."/>
            <person name="Beukes C.W."/>
            <person name="Chan W.Y."/>
            <person name="Palmer M."/>
            <person name="De Meyer S.E."/>
            <person name="James E.K."/>
            <person name="Venter S.N."/>
            <person name="Steenkamp E.T."/>
        </authorList>
    </citation>
    <scope>NUCLEOTIDE SEQUENCE [LARGE SCALE GENOMIC DNA]</scope>
    <source>
        <strain evidence="2 3">JPY169</strain>
    </source>
</reference>
<evidence type="ECO:0000313" key="3">
    <source>
        <dbReference type="Proteomes" id="UP000594380"/>
    </source>
</evidence>
<dbReference type="AlphaFoldDB" id="A0A7Y6JZJ8"/>
<evidence type="ECO:0000313" key="2">
    <source>
        <dbReference type="EMBL" id="NUY00765.1"/>
    </source>
</evidence>
<protein>
    <submittedName>
        <fullName evidence="2">Uncharacterized protein</fullName>
    </submittedName>
</protein>
<dbReference type="Proteomes" id="UP000594380">
    <property type="component" value="Unassembled WGS sequence"/>
</dbReference>
<accession>A0A7Y6JZJ8</accession>